<keyword evidence="2" id="KW-1185">Reference proteome</keyword>
<evidence type="ECO:0000313" key="1">
    <source>
        <dbReference type="EMBL" id="MPC89787.1"/>
    </source>
</evidence>
<organism evidence="1 2">
    <name type="scientific">Portunus trituberculatus</name>
    <name type="common">Swimming crab</name>
    <name type="synonym">Neptunus trituberculatus</name>
    <dbReference type="NCBI Taxonomy" id="210409"/>
    <lineage>
        <taxon>Eukaryota</taxon>
        <taxon>Metazoa</taxon>
        <taxon>Ecdysozoa</taxon>
        <taxon>Arthropoda</taxon>
        <taxon>Crustacea</taxon>
        <taxon>Multicrustacea</taxon>
        <taxon>Malacostraca</taxon>
        <taxon>Eumalacostraca</taxon>
        <taxon>Eucarida</taxon>
        <taxon>Decapoda</taxon>
        <taxon>Pleocyemata</taxon>
        <taxon>Brachyura</taxon>
        <taxon>Eubrachyura</taxon>
        <taxon>Portunoidea</taxon>
        <taxon>Portunidae</taxon>
        <taxon>Portuninae</taxon>
        <taxon>Portunus</taxon>
    </lineage>
</organism>
<evidence type="ECO:0000313" key="2">
    <source>
        <dbReference type="Proteomes" id="UP000324222"/>
    </source>
</evidence>
<reference evidence="1 2" key="1">
    <citation type="submission" date="2019-05" db="EMBL/GenBank/DDBJ databases">
        <title>Another draft genome of Portunus trituberculatus and its Hox gene families provides insights of decapod evolution.</title>
        <authorList>
            <person name="Jeong J.-H."/>
            <person name="Song I."/>
            <person name="Kim S."/>
            <person name="Choi T."/>
            <person name="Kim D."/>
            <person name="Ryu S."/>
            <person name="Kim W."/>
        </authorList>
    </citation>
    <scope>NUCLEOTIDE SEQUENCE [LARGE SCALE GENOMIC DNA]</scope>
    <source>
        <tissue evidence="1">Muscle</tissue>
    </source>
</reference>
<dbReference type="AlphaFoldDB" id="A0A5B7J8K1"/>
<sequence>MQPGTLSTTAKNVWRAATRTKRGSLMSRVTCSSLRHSPCGREAQLHLNLWRGYECV</sequence>
<name>A0A5B7J8K1_PORTR</name>
<dbReference type="Proteomes" id="UP000324222">
    <property type="component" value="Unassembled WGS sequence"/>
</dbReference>
<proteinExistence type="predicted"/>
<dbReference type="EMBL" id="VSRR010082170">
    <property type="protein sequence ID" value="MPC89787.1"/>
    <property type="molecule type" value="Genomic_DNA"/>
</dbReference>
<comment type="caution">
    <text evidence="1">The sequence shown here is derived from an EMBL/GenBank/DDBJ whole genome shotgun (WGS) entry which is preliminary data.</text>
</comment>
<accession>A0A5B7J8K1</accession>
<gene>
    <name evidence="1" type="ORF">E2C01_084747</name>
</gene>
<protein>
    <submittedName>
        <fullName evidence="1">Uncharacterized protein</fullName>
    </submittedName>
</protein>